<dbReference type="Pfam" id="PF13561">
    <property type="entry name" value="adh_short_C2"/>
    <property type="match status" value="1"/>
</dbReference>
<organism evidence="6 7">
    <name type="scientific">Deinococcus koreensis</name>
    <dbReference type="NCBI Taxonomy" id="2054903"/>
    <lineage>
        <taxon>Bacteria</taxon>
        <taxon>Thermotogati</taxon>
        <taxon>Deinococcota</taxon>
        <taxon>Deinococci</taxon>
        <taxon>Deinococcales</taxon>
        <taxon>Deinococcaceae</taxon>
        <taxon>Deinococcus</taxon>
    </lineage>
</organism>
<dbReference type="AlphaFoldDB" id="A0A2K3UTQ2"/>
<dbReference type="GO" id="GO:0005997">
    <property type="term" value="P:xylulose metabolic process"/>
    <property type="evidence" value="ECO:0007669"/>
    <property type="project" value="TreeGrafter"/>
</dbReference>
<reference evidence="6 7" key="1">
    <citation type="submission" date="2018-01" db="EMBL/GenBank/DDBJ databases">
        <title>Deinococcus koreensis sp. nov., a radiation-resistant bacterium isolated from river water.</title>
        <authorList>
            <person name="Choi A."/>
        </authorList>
    </citation>
    <scope>NUCLEOTIDE SEQUENCE [LARGE SCALE GENOMIC DNA]</scope>
    <source>
        <strain evidence="6 7">SJW1-2</strain>
    </source>
</reference>
<evidence type="ECO:0000313" key="6">
    <source>
        <dbReference type="EMBL" id="PNY79924.1"/>
    </source>
</evidence>
<evidence type="ECO:0000256" key="2">
    <source>
        <dbReference type="ARBA" id="ARBA00011881"/>
    </source>
</evidence>
<comment type="caution">
    <text evidence="6">The sequence shown here is derived from an EMBL/GenBank/DDBJ whole genome shotgun (WGS) entry which is preliminary data.</text>
</comment>
<dbReference type="InterPro" id="IPR020904">
    <property type="entry name" value="Sc_DH/Rdtase_CS"/>
</dbReference>
<proteinExistence type="inferred from homology"/>
<dbReference type="PANTHER" id="PTHR44252">
    <property type="entry name" value="D-ERYTHRULOSE REDUCTASE"/>
    <property type="match status" value="1"/>
</dbReference>
<comment type="similarity">
    <text evidence="1">Belongs to the short-chain dehydrogenases/reductases (SDR) family.</text>
</comment>
<accession>A0A2K3UTQ2</accession>
<dbReference type="OrthoDB" id="9803333at2"/>
<dbReference type="InterPro" id="IPR002347">
    <property type="entry name" value="SDR_fam"/>
</dbReference>
<dbReference type="EMBL" id="PPPD01000002">
    <property type="protein sequence ID" value="PNY79924.1"/>
    <property type="molecule type" value="Genomic_DNA"/>
</dbReference>
<name>A0A2K3UTQ2_9DEIO</name>
<dbReference type="PRINTS" id="PR00080">
    <property type="entry name" value="SDRFAMILY"/>
</dbReference>
<keyword evidence="3" id="KW-0521">NADP</keyword>
<feature type="domain" description="Ketoreductase" evidence="5">
    <location>
        <begin position="16"/>
        <end position="187"/>
    </location>
</feature>
<protein>
    <submittedName>
        <fullName evidence="6">Short-chain dehydrogenase</fullName>
    </submittedName>
</protein>
<evidence type="ECO:0000256" key="1">
    <source>
        <dbReference type="ARBA" id="ARBA00006484"/>
    </source>
</evidence>
<sequence length="251" mass="25644">MTQPPGAAATFDFSGRRALVTGAGKGIGREIVAFLTRCGADVVALSRDQGDLDSLSRETGCVGVAVDLGSADGARRAAKTAGPVDLLVNNAGIALLQPFLDTTPDAFDQTMAVNVRAALTVSQVVARGLIQRGAPGAIVNVSSQSSMVGLPLHAAYCASKGALDQLTRVMAIELGPHGIRVNAVNPTVTLTPMGQMAWGDPARSAPMLARIPLGRFAQALDVAQAVAYLLSDAAAMVHGVMLPVDGGFLTS</sequence>
<keyword evidence="4" id="KW-0560">Oxidoreductase</keyword>
<dbReference type="PRINTS" id="PR00081">
    <property type="entry name" value="GDHRDH"/>
</dbReference>
<evidence type="ECO:0000256" key="3">
    <source>
        <dbReference type="ARBA" id="ARBA00022857"/>
    </source>
</evidence>
<dbReference type="GO" id="GO:0050038">
    <property type="term" value="F:L-xylulose reductase (NADPH) activity"/>
    <property type="evidence" value="ECO:0007669"/>
    <property type="project" value="TreeGrafter"/>
</dbReference>
<dbReference type="PROSITE" id="PS00061">
    <property type="entry name" value="ADH_SHORT"/>
    <property type="match status" value="1"/>
</dbReference>
<evidence type="ECO:0000313" key="7">
    <source>
        <dbReference type="Proteomes" id="UP000236379"/>
    </source>
</evidence>
<dbReference type="SUPFAM" id="SSF51735">
    <property type="entry name" value="NAD(P)-binding Rossmann-fold domains"/>
    <property type="match status" value="1"/>
</dbReference>
<dbReference type="InterPro" id="IPR036291">
    <property type="entry name" value="NAD(P)-bd_dom_sf"/>
</dbReference>
<keyword evidence="7" id="KW-1185">Reference proteome</keyword>
<comment type="subunit">
    <text evidence="2">Homotetramer.</text>
</comment>
<dbReference type="Proteomes" id="UP000236379">
    <property type="component" value="Unassembled WGS sequence"/>
</dbReference>
<dbReference type="Gene3D" id="3.40.50.720">
    <property type="entry name" value="NAD(P)-binding Rossmann-like Domain"/>
    <property type="match status" value="1"/>
</dbReference>
<dbReference type="PANTHER" id="PTHR44252:SF3">
    <property type="entry name" value="D-ERYTHRULOSE REDUCTASE-RELATED"/>
    <property type="match status" value="1"/>
</dbReference>
<dbReference type="RefSeq" id="WP_103313908.1">
    <property type="nucleotide sequence ID" value="NZ_PPPD01000002.1"/>
</dbReference>
<evidence type="ECO:0000259" key="5">
    <source>
        <dbReference type="SMART" id="SM00822"/>
    </source>
</evidence>
<dbReference type="FunFam" id="3.40.50.720:FF:000214">
    <property type="entry name" value="L-xylulose reductase"/>
    <property type="match status" value="1"/>
</dbReference>
<gene>
    <name evidence="6" type="ORF">CVO96_17135</name>
</gene>
<dbReference type="InterPro" id="IPR051737">
    <property type="entry name" value="L-xylulose/Carbonyl_redctase"/>
</dbReference>
<dbReference type="GO" id="GO:0006006">
    <property type="term" value="P:glucose metabolic process"/>
    <property type="evidence" value="ECO:0007669"/>
    <property type="project" value="TreeGrafter"/>
</dbReference>
<dbReference type="InterPro" id="IPR057326">
    <property type="entry name" value="KR_dom"/>
</dbReference>
<dbReference type="GO" id="GO:0004090">
    <property type="term" value="F:carbonyl reductase (NADPH) activity"/>
    <property type="evidence" value="ECO:0007669"/>
    <property type="project" value="TreeGrafter"/>
</dbReference>
<evidence type="ECO:0000256" key="4">
    <source>
        <dbReference type="ARBA" id="ARBA00023002"/>
    </source>
</evidence>
<dbReference type="SMART" id="SM00822">
    <property type="entry name" value="PKS_KR"/>
    <property type="match status" value="1"/>
</dbReference>